<accession>A0A6V8ICW3</accession>
<protein>
    <submittedName>
        <fullName evidence="1">Uncharacterized protein</fullName>
    </submittedName>
</protein>
<dbReference type="Proteomes" id="UP000548726">
    <property type="component" value="Unassembled WGS sequence"/>
</dbReference>
<comment type="caution">
    <text evidence="1">The sequence shown here is derived from an EMBL/GenBank/DDBJ whole genome shotgun (WGS) entry which is preliminary data.</text>
</comment>
<organism evidence="1 2">
    <name type="scientific">Acetobacter persici</name>
    <dbReference type="NCBI Taxonomy" id="1076596"/>
    <lineage>
        <taxon>Bacteria</taxon>
        <taxon>Pseudomonadati</taxon>
        <taxon>Pseudomonadota</taxon>
        <taxon>Alphaproteobacteria</taxon>
        <taxon>Acetobacterales</taxon>
        <taxon>Acetobacteraceae</taxon>
        <taxon>Acetobacter</taxon>
    </lineage>
</organism>
<evidence type="ECO:0000313" key="2">
    <source>
        <dbReference type="Proteomes" id="UP000548726"/>
    </source>
</evidence>
<proteinExistence type="predicted"/>
<keyword evidence="2" id="KW-1185">Reference proteome</keyword>
<gene>
    <name evidence="1" type="ORF">DmAi_29860</name>
</gene>
<dbReference type="RefSeq" id="WP_202205954.1">
    <property type="nucleotide sequence ID" value="NZ_BLJP01000065.1"/>
</dbReference>
<evidence type="ECO:0000313" key="1">
    <source>
        <dbReference type="EMBL" id="GFE94927.1"/>
    </source>
</evidence>
<dbReference type="EMBL" id="BLJP01000065">
    <property type="protein sequence ID" value="GFE94927.1"/>
    <property type="molecule type" value="Genomic_DNA"/>
</dbReference>
<sequence>MADFVFKRGTTFLLTCINQDAQGAPVDLGGAVIAAELRDAQSALIAPLVPMAVADQLGTYTLIYPGDTSGWPLGTLRTDIRISRLDGTIIQTGTVTIAIVDRVTQ</sequence>
<reference evidence="1 2" key="1">
    <citation type="journal article" date="2020" name="Cell Rep.">
        <title>Local necrotic cells trigger systemic immune activation via gut microbiome dysbiosis in Drosophila.</title>
        <authorList>
            <person name="Kosakamoto H."/>
            <person name="Yamauchi T."/>
            <person name="Akuzawa-Tokita Y."/>
            <person name="Nishimura K."/>
            <person name="Soga T."/>
            <person name="Murakami T."/>
            <person name="Mori H."/>
            <person name="Yamamoto K."/>
            <person name="Miyazaki R."/>
            <person name="Koto A."/>
            <person name="Miura M."/>
            <person name="Obata F."/>
        </authorList>
    </citation>
    <scope>NUCLEOTIDE SEQUENCE [LARGE SCALE GENOMIC DNA]</scope>
    <source>
        <strain evidence="1 2">Ai</strain>
    </source>
</reference>
<name>A0A6V8ICW3_9PROT</name>
<dbReference type="AlphaFoldDB" id="A0A6V8ICW3"/>